<dbReference type="Gene3D" id="1.10.1530.10">
    <property type="match status" value="1"/>
</dbReference>
<sequence length="70" mass="7873">MSLLTFDKVNLKNIVADIFQAEGLSSQESETIAKHLVLANLRGVDSHGVTRIKNYTEKKTNQQRSSEKQL</sequence>
<name>A0A345BWG1_9BACI</name>
<evidence type="ECO:0008006" key="3">
    <source>
        <dbReference type="Google" id="ProtNLM"/>
    </source>
</evidence>
<evidence type="ECO:0000313" key="1">
    <source>
        <dbReference type="EMBL" id="AXF55292.1"/>
    </source>
</evidence>
<dbReference type="KEGG" id="rue:DT065_04165"/>
<gene>
    <name evidence="1" type="ORF">DT065_04165</name>
</gene>
<evidence type="ECO:0000313" key="2">
    <source>
        <dbReference type="Proteomes" id="UP000252100"/>
    </source>
</evidence>
<dbReference type="InterPro" id="IPR043144">
    <property type="entry name" value="Mal/L-sulf/L-lact_DH-like_ah"/>
</dbReference>
<organism evidence="1 2">
    <name type="scientific">Salicibibacter kimchii</name>
    <dbReference type="NCBI Taxonomy" id="2099786"/>
    <lineage>
        <taxon>Bacteria</taxon>
        <taxon>Bacillati</taxon>
        <taxon>Bacillota</taxon>
        <taxon>Bacilli</taxon>
        <taxon>Bacillales</taxon>
        <taxon>Bacillaceae</taxon>
        <taxon>Salicibibacter</taxon>
    </lineage>
</organism>
<reference evidence="1 2" key="1">
    <citation type="journal article" date="2018" name="J. Microbiol.">
        <title>Salicibibacter kimchii gen. nov., sp. nov., a moderately halophilic and alkalitolerant bacterium in the family Bacillaceae, isolated from kimchi.</title>
        <authorList>
            <person name="Jang J.Y."/>
            <person name="Oh Y.J."/>
            <person name="Lim S.K."/>
            <person name="Park H.K."/>
            <person name="Lee C."/>
            <person name="Kim J.Y."/>
            <person name="Lee M.A."/>
            <person name="Choi H.J."/>
        </authorList>
    </citation>
    <scope>NUCLEOTIDE SEQUENCE [LARGE SCALE GENOMIC DNA]</scope>
    <source>
        <strain evidence="1 2">NKC1-1</strain>
    </source>
</reference>
<dbReference type="OrthoDB" id="9769447at2"/>
<protein>
    <recommendedName>
        <fullName evidence="3">Ldh family oxidoreductase</fullName>
    </recommendedName>
</protein>
<keyword evidence="2" id="KW-1185">Reference proteome</keyword>
<dbReference type="EMBL" id="CP031092">
    <property type="protein sequence ID" value="AXF55292.1"/>
    <property type="molecule type" value="Genomic_DNA"/>
</dbReference>
<proteinExistence type="predicted"/>
<dbReference type="Pfam" id="PF02615">
    <property type="entry name" value="Ldh_2"/>
    <property type="match status" value="1"/>
</dbReference>
<dbReference type="InterPro" id="IPR003767">
    <property type="entry name" value="Malate/L-lactate_DH-like"/>
</dbReference>
<dbReference type="Proteomes" id="UP000252100">
    <property type="component" value="Chromosome"/>
</dbReference>
<dbReference type="SUPFAM" id="SSF89733">
    <property type="entry name" value="L-sulfolactate dehydrogenase-like"/>
    <property type="match status" value="1"/>
</dbReference>
<accession>A0A345BWG1</accession>
<dbReference type="InterPro" id="IPR036111">
    <property type="entry name" value="Mal/L-sulfo/L-lacto_DH-like_sf"/>
</dbReference>
<dbReference type="AlphaFoldDB" id="A0A345BWG1"/>
<dbReference type="GO" id="GO:0016491">
    <property type="term" value="F:oxidoreductase activity"/>
    <property type="evidence" value="ECO:0007669"/>
    <property type="project" value="InterPro"/>
</dbReference>